<keyword evidence="8" id="KW-1185">Reference proteome</keyword>
<evidence type="ECO:0000313" key="7">
    <source>
        <dbReference type="EMBL" id="GHJ89251.1"/>
    </source>
</evidence>
<comment type="caution">
    <text evidence="7">The sequence shown here is derived from an EMBL/GenBank/DDBJ whole genome shotgun (WGS) entry which is preliminary data.</text>
</comment>
<keyword evidence="3 5" id="KW-1133">Transmembrane helix</keyword>
<dbReference type="EMBL" id="BLZA01000040">
    <property type="protein sequence ID" value="GHJ89251.1"/>
    <property type="molecule type" value="Genomic_DNA"/>
</dbReference>
<dbReference type="PANTHER" id="PTHR12483:SF27">
    <property type="entry name" value="COPPER TRANSPORT PROTEIN CTR1"/>
    <property type="match status" value="1"/>
</dbReference>
<keyword evidence="2 5" id="KW-0812">Transmembrane</keyword>
<feature type="compositionally biased region" description="Low complexity" evidence="6">
    <location>
        <begin position="150"/>
        <end position="170"/>
    </location>
</feature>
<dbReference type="Pfam" id="PF04145">
    <property type="entry name" value="Ctr"/>
    <property type="match status" value="1"/>
</dbReference>
<evidence type="ECO:0000256" key="6">
    <source>
        <dbReference type="SAM" id="MobiDB-lite"/>
    </source>
</evidence>
<dbReference type="InterPro" id="IPR007274">
    <property type="entry name" value="Cop_transporter"/>
</dbReference>
<name>A0A8H3TX73_9TREE</name>
<evidence type="ECO:0000256" key="3">
    <source>
        <dbReference type="ARBA" id="ARBA00022989"/>
    </source>
</evidence>
<dbReference type="Proteomes" id="UP000620104">
    <property type="component" value="Unassembled WGS sequence"/>
</dbReference>
<evidence type="ECO:0000256" key="1">
    <source>
        <dbReference type="ARBA" id="ARBA00004141"/>
    </source>
</evidence>
<feature type="transmembrane region" description="Helical" evidence="5">
    <location>
        <begin position="215"/>
        <end position="241"/>
    </location>
</feature>
<sequence length="253" mass="27240">MTALLPRHSGHSDMDMDMGGDSASMAGMKMYFHAGIPSTDYLLFQSWIPSSVGAVIGACIGLFVVAVGERFLAALQRGATIHWRRDALRRLAAVSATDSKQPARTLEASPAYDPSSSTSSSTSSTNAEKPLTDPLAQDEIMPVLSARNDSTSSSSTTTHRRPPAAVAAAAAPPPSYLPATVVRAMTDPARRDRYSIPFIWRNELARGGLMFLTRLLSYVLMLVVMTFNIWFIIAVCLGAGVGEAMFGRHGYMH</sequence>
<feature type="transmembrane region" description="Helical" evidence="5">
    <location>
        <begin position="47"/>
        <end position="67"/>
    </location>
</feature>
<feature type="compositionally biased region" description="Low complexity" evidence="6">
    <location>
        <begin position="115"/>
        <end position="125"/>
    </location>
</feature>
<protein>
    <recommendedName>
        <fullName evidence="5">Copper transport protein</fullName>
    </recommendedName>
</protein>
<comment type="similarity">
    <text evidence="5">Belongs to the copper transporter (Ctr) (TC 1.A.56) family. SLC31A subfamily.</text>
</comment>
<keyword evidence="5" id="KW-0186">Copper</keyword>
<feature type="region of interest" description="Disordered" evidence="6">
    <location>
        <begin position="147"/>
        <end position="171"/>
    </location>
</feature>
<organism evidence="7 8">
    <name type="scientific">Naganishia liquefaciens</name>
    <dbReference type="NCBI Taxonomy" id="104408"/>
    <lineage>
        <taxon>Eukaryota</taxon>
        <taxon>Fungi</taxon>
        <taxon>Dikarya</taxon>
        <taxon>Basidiomycota</taxon>
        <taxon>Agaricomycotina</taxon>
        <taxon>Tremellomycetes</taxon>
        <taxon>Filobasidiales</taxon>
        <taxon>Filobasidiaceae</taxon>
        <taxon>Naganishia</taxon>
    </lineage>
</organism>
<keyword evidence="4 5" id="KW-0472">Membrane</keyword>
<keyword evidence="5" id="KW-0813">Transport</keyword>
<dbReference type="GO" id="GO:0005375">
    <property type="term" value="F:copper ion transmembrane transporter activity"/>
    <property type="evidence" value="ECO:0007669"/>
    <property type="project" value="UniProtKB-UniRule"/>
</dbReference>
<evidence type="ECO:0000256" key="5">
    <source>
        <dbReference type="RuleBase" id="RU367022"/>
    </source>
</evidence>
<reference evidence="7" key="1">
    <citation type="submission" date="2020-07" db="EMBL/GenBank/DDBJ databases">
        <title>Draft Genome Sequence of a Deep-Sea Yeast, Naganishia (Cryptococcus) liquefaciens strain N6.</title>
        <authorList>
            <person name="Han Y.W."/>
            <person name="Kajitani R."/>
            <person name="Morimoto H."/>
            <person name="Parhat M."/>
            <person name="Tsubouchi H."/>
            <person name="Bakenova O."/>
            <person name="Ogata M."/>
            <person name="Argunhan B."/>
            <person name="Aoki R."/>
            <person name="Kajiwara S."/>
            <person name="Itoh T."/>
            <person name="Iwasaki H."/>
        </authorList>
    </citation>
    <scope>NUCLEOTIDE SEQUENCE</scope>
    <source>
        <strain evidence="7">N6</strain>
    </source>
</reference>
<gene>
    <name evidence="7" type="ORF">NliqN6_5653</name>
</gene>
<evidence type="ECO:0000256" key="4">
    <source>
        <dbReference type="ARBA" id="ARBA00023136"/>
    </source>
</evidence>
<accession>A0A8H3TX73</accession>
<dbReference type="OrthoDB" id="73901at2759"/>
<dbReference type="GO" id="GO:0005886">
    <property type="term" value="C:plasma membrane"/>
    <property type="evidence" value="ECO:0007669"/>
    <property type="project" value="TreeGrafter"/>
</dbReference>
<dbReference type="PANTHER" id="PTHR12483">
    <property type="entry name" value="SOLUTE CARRIER FAMILY 31 COPPER TRANSPORTERS"/>
    <property type="match status" value="1"/>
</dbReference>
<evidence type="ECO:0000313" key="8">
    <source>
        <dbReference type="Proteomes" id="UP000620104"/>
    </source>
</evidence>
<keyword evidence="5" id="KW-0187">Copper transport</keyword>
<evidence type="ECO:0000256" key="2">
    <source>
        <dbReference type="ARBA" id="ARBA00022692"/>
    </source>
</evidence>
<keyword evidence="5" id="KW-0406">Ion transport</keyword>
<dbReference type="AlphaFoldDB" id="A0A8H3TX73"/>
<comment type="subcellular location">
    <subcellularLocation>
        <location evidence="1 5">Membrane</location>
        <topology evidence="1 5">Multi-pass membrane protein</topology>
    </subcellularLocation>
</comment>
<proteinExistence type="inferred from homology"/>
<feature type="region of interest" description="Disordered" evidence="6">
    <location>
        <begin position="94"/>
        <end position="132"/>
    </location>
</feature>